<keyword evidence="2" id="KW-1133">Transmembrane helix</keyword>
<evidence type="ECO:0000256" key="2">
    <source>
        <dbReference type="SAM" id="Phobius"/>
    </source>
</evidence>
<evidence type="ECO:0000313" key="4">
    <source>
        <dbReference type="EMBL" id="MFC6092901.1"/>
    </source>
</evidence>
<keyword evidence="5" id="KW-1185">Reference proteome</keyword>
<dbReference type="EMBL" id="JBHSQO010000035">
    <property type="protein sequence ID" value="MFC6092901.1"/>
    <property type="molecule type" value="Genomic_DNA"/>
</dbReference>
<accession>A0ABW1PBI7</accession>
<feature type="transmembrane region" description="Helical" evidence="2">
    <location>
        <begin position="23"/>
        <end position="44"/>
    </location>
</feature>
<feature type="domain" description="DUF8017" evidence="3">
    <location>
        <begin position="58"/>
        <end position="228"/>
    </location>
</feature>
<proteinExistence type="predicted"/>
<organism evidence="4 5">
    <name type="scientific">Saccharothrix lopnurensis</name>
    <dbReference type="NCBI Taxonomy" id="1670621"/>
    <lineage>
        <taxon>Bacteria</taxon>
        <taxon>Bacillati</taxon>
        <taxon>Actinomycetota</taxon>
        <taxon>Actinomycetes</taxon>
        <taxon>Pseudonocardiales</taxon>
        <taxon>Pseudonocardiaceae</taxon>
        <taxon>Saccharothrix</taxon>
    </lineage>
</organism>
<dbReference type="Pfam" id="PF26056">
    <property type="entry name" value="DUF8017"/>
    <property type="match status" value="1"/>
</dbReference>
<feature type="region of interest" description="Disordered" evidence="1">
    <location>
        <begin position="45"/>
        <end position="67"/>
    </location>
</feature>
<reference evidence="5" key="1">
    <citation type="journal article" date="2019" name="Int. J. Syst. Evol. Microbiol.">
        <title>The Global Catalogue of Microorganisms (GCM) 10K type strain sequencing project: providing services to taxonomists for standard genome sequencing and annotation.</title>
        <authorList>
            <consortium name="The Broad Institute Genomics Platform"/>
            <consortium name="The Broad Institute Genome Sequencing Center for Infectious Disease"/>
            <person name="Wu L."/>
            <person name="Ma J."/>
        </authorList>
    </citation>
    <scope>NUCLEOTIDE SEQUENCE [LARGE SCALE GENOMIC DNA]</scope>
    <source>
        <strain evidence="5">CGMCC 4.7246</strain>
    </source>
</reference>
<feature type="region of interest" description="Disordered" evidence="1">
    <location>
        <begin position="1"/>
        <end position="20"/>
    </location>
</feature>
<evidence type="ECO:0000313" key="5">
    <source>
        <dbReference type="Proteomes" id="UP001596220"/>
    </source>
</evidence>
<dbReference type="RefSeq" id="WP_380639569.1">
    <property type="nucleotide sequence ID" value="NZ_JBHSQO010000035.1"/>
</dbReference>
<dbReference type="InterPro" id="IPR058330">
    <property type="entry name" value="DUF8017"/>
</dbReference>
<comment type="caution">
    <text evidence="4">The sequence shown here is derived from an EMBL/GenBank/DDBJ whole genome shotgun (WGS) entry which is preliminary data.</text>
</comment>
<dbReference type="Proteomes" id="UP001596220">
    <property type="component" value="Unassembled WGS sequence"/>
</dbReference>
<keyword evidence="2" id="KW-0812">Transmembrane</keyword>
<gene>
    <name evidence="4" type="ORF">ACFP3R_26815</name>
</gene>
<sequence>MSYSGLGAYPPHPPPRRPDRAPLWLALAAAGVLAVGGGVAFALLGGDEDGRATPATSSPAEPDWPVVEDDSAGVRYELPPSWESSGKGAVGRLRVTGSHVSRPFECQGRDMVQAQSVSGAVVDDDPEGVAAELVGQLARNSYTVEGAPPEVGEPRVESSSEDRVVLSVEVTPRAANACYAPKATITAVALRNGTRTSVLVVNVARGGPHVAQGPSEDEVRRILGSVRLP</sequence>
<evidence type="ECO:0000259" key="3">
    <source>
        <dbReference type="Pfam" id="PF26056"/>
    </source>
</evidence>
<keyword evidence="2" id="KW-0472">Membrane</keyword>
<name>A0ABW1PBI7_9PSEU</name>
<protein>
    <recommendedName>
        <fullName evidence="3">DUF8017 domain-containing protein</fullName>
    </recommendedName>
</protein>
<evidence type="ECO:0000256" key="1">
    <source>
        <dbReference type="SAM" id="MobiDB-lite"/>
    </source>
</evidence>